<protein>
    <submittedName>
        <fullName evidence="2">Uncharacterized protein</fullName>
    </submittedName>
</protein>
<organism evidence="2 3">
    <name type="scientific">Sphagnurus paluster</name>
    <dbReference type="NCBI Taxonomy" id="117069"/>
    <lineage>
        <taxon>Eukaryota</taxon>
        <taxon>Fungi</taxon>
        <taxon>Dikarya</taxon>
        <taxon>Basidiomycota</taxon>
        <taxon>Agaricomycotina</taxon>
        <taxon>Agaricomycetes</taxon>
        <taxon>Agaricomycetidae</taxon>
        <taxon>Agaricales</taxon>
        <taxon>Tricholomatineae</taxon>
        <taxon>Lyophyllaceae</taxon>
        <taxon>Sphagnurus</taxon>
    </lineage>
</organism>
<dbReference type="Gene3D" id="2.40.70.10">
    <property type="entry name" value="Acid Proteases"/>
    <property type="match status" value="1"/>
</dbReference>
<name>A0A9P7KJK4_9AGAR</name>
<dbReference type="AlphaFoldDB" id="A0A9P7KJK4"/>
<feature type="region of interest" description="Disordered" evidence="1">
    <location>
        <begin position="400"/>
        <end position="420"/>
    </location>
</feature>
<gene>
    <name evidence="2" type="ORF">H0H81_002215</name>
</gene>
<dbReference type="InterPro" id="IPR021109">
    <property type="entry name" value="Peptidase_aspartic_dom_sf"/>
</dbReference>
<reference evidence="2" key="1">
    <citation type="submission" date="2021-02" db="EMBL/GenBank/DDBJ databases">
        <authorList>
            <person name="Nieuwenhuis M."/>
            <person name="Van De Peppel L.J.J."/>
        </authorList>
    </citation>
    <scope>NUCLEOTIDE SEQUENCE</scope>
    <source>
        <strain evidence="2">D49</strain>
    </source>
</reference>
<dbReference type="EMBL" id="JABCKI010000734">
    <property type="protein sequence ID" value="KAG5649741.1"/>
    <property type="molecule type" value="Genomic_DNA"/>
</dbReference>
<accession>A0A9P7KJK4</accession>
<dbReference type="SUPFAM" id="SSF50630">
    <property type="entry name" value="Acid proteases"/>
    <property type="match status" value="1"/>
</dbReference>
<dbReference type="OrthoDB" id="5596707at2759"/>
<dbReference type="Proteomes" id="UP000717328">
    <property type="component" value="Unassembled WGS sequence"/>
</dbReference>
<reference evidence="2" key="2">
    <citation type="submission" date="2021-10" db="EMBL/GenBank/DDBJ databases">
        <title>Phylogenomics reveals ancestral predisposition of the termite-cultivated fungus Termitomyces towards a domesticated lifestyle.</title>
        <authorList>
            <person name="Auxier B."/>
            <person name="Grum-Grzhimaylo A."/>
            <person name="Cardenas M.E."/>
            <person name="Lodge J.D."/>
            <person name="Laessoe T."/>
            <person name="Pedersen O."/>
            <person name="Smith M.E."/>
            <person name="Kuyper T.W."/>
            <person name="Franco-Molano E.A."/>
            <person name="Baroni T.J."/>
            <person name="Aanen D.K."/>
        </authorList>
    </citation>
    <scope>NUCLEOTIDE SEQUENCE</scope>
    <source>
        <strain evidence="2">D49</strain>
    </source>
</reference>
<proteinExistence type="predicted"/>
<dbReference type="CDD" id="cd00303">
    <property type="entry name" value="retropepsin_like"/>
    <property type="match status" value="1"/>
</dbReference>
<dbReference type="Pfam" id="PF13650">
    <property type="entry name" value="Asp_protease_2"/>
    <property type="match status" value="1"/>
</dbReference>
<keyword evidence="3" id="KW-1185">Reference proteome</keyword>
<evidence type="ECO:0000256" key="1">
    <source>
        <dbReference type="SAM" id="MobiDB-lite"/>
    </source>
</evidence>
<feature type="region of interest" description="Disordered" evidence="1">
    <location>
        <begin position="270"/>
        <end position="295"/>
    </location>
</feature>
<evidence type="ECO:0000313" key="2">
    <source>
        <dbReference type="EMBL" id="KAG5649741.1"/>
    </source>
</evidence>
<feature type="non-terminal residue" evidence="2">
    <location>
        <position position="420"/>
    </location>
</feature>
<feature type="compositionally biased region" description="Polar residues" evidence="1">
    <location>
        <begin position="275"/>
        <end position="295"/>
    </location>
</feature>
<comment type="caution">
    <text evidence="2">The sequence shown here is derived from an EMBL/GenBank/DDBJ whole genome shotgun (WGS) entry which is preliminary data.</text>
</comment>
<sequence>GFLSHQRADPAYRTFAPIIDPLKSGTVFDRVLGSNVTMSVEELCSIAPEIRGKFREAVTQKRVATTMIEVEPETVEEIHSPAYIEELEAVPILSSQVPSQAPRSNVAEDYYDIYLRSLAPGEMPEQLTVAKETWSLRSIFMNIDTMEQVECIVDSGSQIVAMSEEVCHELKIKYDPSVILNMQSANGCLDPSLGLARNVPCTIGDLTLYLQIHVIRNPAYDILLGRPFNVLTSSNVKTYSDGNTVVTITDPNSSNSSQETPTIFAIPRRAPRSAYPSTPTKTLDTPTSGPTAQSTPQTLPIVKALAGQTTQLFIAQNIPRIMPRPPRQSDGRRPAYIPHPQTVFPLETADAAGAETLVTKIKGVQTKKKYKPVAQKVRSVVASCPEDFSSATHWHRCQNSTRIPRPSVPKGAIQKKECSN</sequence>
<evidence type="ECO:0000313" key="3">
    <source>
        <dbReference type="Proteomes" id="UP000717328"/>
    </source>
</evidence>